<evidence type="ECO:0000256" key="6">
    <source>
        <dbReference type="ARBA" id="ARBA00023180"/>
    </source>
</evidence>
<dbReference type="SUPFAM" id="SSF63446">
    <property type="entry name" value="Type I dockerin domain"/>
    <property type="match status" value="1"/>
</dbReference>
<feature type="signal peptide" evidence="12">
    <location>
        <begin position="1"/>
        <end position="24"/>
    </location>
</feature>
<comment type="similarity">
    <text evidence="2">Belongs to the polysaccharide lyase 1 family.</text>
</comment>
<dbReference type="KEGG" id="lpav:PLANPX_5414"/>
<feature type="chain" id="PRO_5025021847" description="Probable pectate lyase C" evidence="12">
    <location>
        <begin position="25"/>
        <end position="898"/>
    </location>
</feature>
<proteinExistence type="inferred from homology"/>
<keyword evidence="7" id="KW-0456">Lyase</keyword>
<dbReference type="PANTHER" id="PTHR42970:SF1">
    <property type="entry name" value="PECTATE LYASE C-RELATED"/>
    <property type="match status" value="1"/>
</dbReference>
<comment type="function">
    <text evidence="11">Pectinolytic enzyme consist of four classes of enzymes: pectin lyase, polygalacturonase, pectin methylesterase and rhamnogalacturonase. Among pectinolytic enzymes, pectin lyase is the most important in depolymerization of pectin, since it cleaves internal glycosidic bonds of highly methylated pectins. Favors pectate, the anion, over pectin, the methyl ester.</text>
</comment>
<gene>
    <name evidence="13" type="ORF">PLANPX_5414</name>
</gene>
<evidence type="ECO:0000256" key="9">
    <source>
        <dbReference type="ARBA" id="ARBA00023316"/>
    </source>
</evidence>
<dbReference type="GO" id="GO:0071555">
    <property type="term" value="P:cell wall organization"/>
    <property type="evidence" value="ECO:0007669"/>
    <property type="project" value="UniProtKB-KW"/>
</dbReference>
<dbReference type="EC" id="4.2.2.2" evidence="3"/>
<dbReference type="GO" id="GO:0000272">
    <property type="term" value="P:polysaccharide catabolic process"/>
    <property type="evidence" value="ECO:0007669"/>
    <property type="project" value="UniProtKB-KW"/>
</dbReference>
<dbReference type="InterPro" id="IPR052063">
    <property type="entry name" value="Polysaccharide_Lyase_1"/>
</dbReference>
<evidence type="ECO:0000313" key="13">
    <source>
        <dbReference type="EMBL" id="BBO35802.1"/>
    </source>
</evidence>
<comment type="catalytic activity">
    <reaction evidence="1">
        <text>Eliminative cleavage of (1-&gt;4)-alpha-D-galacturonan to give oligosaccharides with 4-deoxy-alpha-D-galact-4-enuronosyl groups at their non-reducing ends.</text>
        <dbReference type="EC" id="4.2.2.2"/>
    </reaction>
</comment>
<dbReference type="GO" id="GO:0030570">
    <property type="term" value="F:pectate lyase activity"/>
    <property type="evidence" value="ECO:0007669"/>
    <property type="project" value="UniProtKB-EC"/>
</dbReference>
<evidence type="ECO:0000256" key="2">
    <source>
        <dbReference type="ARBA" id="ARBA00010980"/>
    </source>
</evidence>
<keyword evidence="9" id="KW-0961">Cell wall biogenesis/degradation</keyword>
<evidence type="ECO:0000256" key="10">
    <source>
        <dbReference type="ARBA" id="ARBA00023326"/>
    </source>
</evidence>
<evidence type="ECO:0000256" key="11">
    <source>
        <dbReference type="ARBA" id="ARBA00025679"/>
    </source>
</evidence>
<dbReference type="EMBL" id="AP021861">
    <property type="protein sequence ID" value="BBO35802.1"/>
    <property type="molecule type" value="Genomic_DNA"/>
</dbReference>
<evidence type="ECO:0000256" key="12">
    <source>
        <dbReference type="SAM" id="SignalP"/>
    </source>
</evidence>
<evidence type="ECO:0000256" key="4">
    <source>
        <dbReference type="ARBA" id="ARBA00016512"/>
    </source>
</evidence>
<evidence type="ECO:0000313" key="14">
    <source>
        <dbReference type="Proteomes" id="UP000326837"/>
    </source>
</evidence>
<dbReference type="InterPro" id="IPR036439">
    <property type="entry name" value="Dockerin_dom_sf"/>
</dbReference>
<evidence type="ECO:0000256" key="7">
    <source>
        <dbReference type="ARBA" id="ARBA00023239"/>
    </source>
</evidence>
<dbReference type="SUPFAM" id="SSF51126">
    <property type="entry name" value="Pectin lyase-like"/>
    <property type="match status" value="1"/>
</dbReference>
<keyword evidence="14" id="KW-1185">Reference proteome</keyword>
<evidence type="ECO:0000256" key="3">
    <source>
        <dbReference type="ARBA" id="ARBA00012272"/>
    </source>
</evidence>
<dbReference type="InterPro" id="IPR011050">
    <property type="entry name" value="Pectin_lyase_fold/virulence"/>
</dbReference>
<evidence type="ECO:0000256" key="8">
    <source>
        <dbReference type="ARBA" id="ARBA00023277"/>
    </source>
</evidence>
<dbReference type="Proteomes" id="UP000326837">
    <property type="component" value="Chromosome"/>
</dbReference>
<evidence type="ECO:0000256" key="5">
    <source>
        <dbReference type="ARBA" id="ARBA00022723"/>
    </source>
</evidence>
<dbReference type="PANTHER" id="PTHR42970">
    <property type="entry name" value="PECTATE LYASE C-RELATED"/>
    <property type="match status" value="1"/>
</dbReference>
<accession>A0A5K7XIB4</accession>
<dbReference type="InterPro" id="IPR018247">
    <property type="entry name" value="EF_Hand_1_Ca_BS"/>
</dbReference>
<sequence length="898" mass="92646">MPLRLTLLLAAALVAFSTPGAAHAQSLPAFAGADGAASNVTGGRGGLVYHVTKLDRNYTDAGVGTLRYGLSDSNFTVSGVVQPRTIVFDVAGTFWLGRFGAESGHDNGWDTNSRYNLGSHVTVAGQTAPGPVTIMGGLVKASGTNAILRNVTIAPGYGMRNFSKPEEGIQPTPGDFPDSYVYDAIDITGTNLMIDHVTTAYSTDETISANELANNVTIQYSNISQGQNYPQADAEASGITYTGHGLGSLLQGGSNAKFSIHHNLYAHQKGRLPRVGSEVGTGAFNDFRNNVFYNWFGTAGGGASGQPSFNNFVGNFYRAGPGGDNPVGGASTAITTASGGTGIFSGSNSSGTRVYHSGNLKDTNKDGDANDGVALANSDFGASSFQAGPVWSGGVPTYNGVTDTATTAYNRVLDYMGANWWTRDNVIDTLDERIIQEVRTGTGKIKAWADDPFNHDPNEGVEWRAMLAKRADPVTGVAPYNRGADWDVDGDGMPSFWELAHGLDPSAADNNGDFDADGYTNLEEYINDIAAWPAPTTIIFNGGTNQRYAQITNWDANPDVALTHNWQPSRYDVAAIQNGSVAVDAVGQHAGTLAIAPNAGNVATFNVTAGWIEVAAALQVGAAGQGSVNHSGGAVAANAITLGGSGANAAGVYRLSGDGWLRVGQLAKGANGGAFEFTGGTLVADVVDFSVVNQGGVISPGEWIGITEIHGDLTMQSGAIHLQIAAAATGGFDQLVVSGTLAAGGTLSIELVDSFVPTVGDSFDLLNFTMASGVFALDLPALPAGMAWDASDLLATGTLAVAAAPLAGADFNNDGFVNGDDLAIWRASFGSTSQTTNTNGDADRNGTVDGADFLVWQRNAAPASNASSAAVPEPAPCVLLLLAAGGAMLPSRFGKYRS</sequence>
<dbReference type="GO" id="GO:0046872">
    <property type="term" value="F:metal ion binding"/>
    <property type="evidence" value="ECO:0007669"/>
    <property type="project" value="UniProtKB-KW"/>
</dbReference>
<name>A0A5K7XIB4_9BACT</name>
<dbReference type="RefSeq" id="WP_152101097.1">
    <property type="nucleotide sequence ID" value="NZ_AP021861.1"/>
</dbReference>
<protein>
    <recommendedName>
        <fullName evidence="4">Probable pectate lyase C</fullName>
        <ecNumber evidence="3">4.2.2.2</ecNumber>
    </recommendedName>
</protein>
<reference evidence="14" key="1">
    <citation type="submission" date="2019-10" db="EMBL/GenBank/DDBJ databases">
        <title>Lacipirellula parvula gen. nov., sp. nov., representing a lineage of planctomycetes widespread in freshwater anoxic habitats, and description of the family Lacipirellulaceae.</title>
        <authorList>
            <person name="Dedysh S.N."/>
            <person name="Kulichevskaya I.S."/>
            <person name="Beletsky A.V."/>
            <person name="Rakitin A.L."/>
            <person name="Mardanov A.V."/>
            <person name="Ivanova A.A."/>
            <person name="Saltykova V.X."/>
            <person name="Rijpstra W.I.C."/>
            <person name="Sinninghe Damste J.S."/>
            <person name="Ravin N.V."/>
        </authorList>
    </citation>
    <scope>NUCLEOTIDE SEQUENCE [LARGE SCALE GENOMIC DNA]</scope>
    <source>
        <strain evidence="14">PX69</strain>
    </source>
</reference>
<keyword evidence="6" id="KW-0325">Glycoprotein</keyword>
<dbReference type="Gene3D" id="1.10.1330.10">
    <property type="entry name" value="Dockerin domain"/>
    <property type="match status" value="1"/>
</dbReference>
<evidence type="ECO:0000256" key="1">
    <source>
        <dbReference type="ARBA" id="ARBA00000695"/>
    </source>
</evidence>
<keyword evidence="5" id="KW-0479">Metal-binding</keyword>
<dbReference type="PROSITE" id="PS00018">
    <property type="entry name" value="EF_HAND_1"/>
    <property type="match status" value="2"/>
</dbReference>
<keyword evidence="8" id="KW-0119">Carbohydrate metabolism</keyword>
<dbReference type="AlphaFoldDB" id="A0A5K7XIB4"/>
<keyword evidence="12" id="KW-0732">Signal</keyword>
<keyword evidence="10" id="KW-0624">Polysaccharide degradation</keyword>
<dbReference type="Gene3D" id="2.160.20.10">
    <property type="entry name" value="Single-stranded right-handed beta-helix, Pectin lyase-like"/>
    <property type="match status" value="1"/>
</dbReference>
<dbReference type="InterPro" id="IPR012334">
    <property type="entry name" value="Pectin_lyas_fold"/>
</dbReference>
<organism evidence="13 14">
    <name type="scientific">Lacipirellula parvula</name>
    <dbReference type="NCBI Taxonomy" id="2650471"/>
    <lineage>
        <taxon>Bacteria</taxon>
        <taxon>Pseudomonadati</taxon>
        <taxon>Planctomycetota</taxon>
        <taxon>Planctomycetia</taxon>
        <taxon>Pirellulales</taxon>
        <taxon>Lacipirellulaceae</taxon>
        <taxon>Lacipirellula</taxon>
    </lineage>
</organism>